<dbReference type="GO" id="GO:0061630">
    <property type="term" value="F:ubiquitin protein ligase activity"/>
    <property type="evidence" value="ECO:0007669"/>
    <property type="project" value="UniProtKB-EC"/>
</dbReference>
<evidence type="ECO:0000256" key="5">
    <source>
        <dbReference type="ARBA" id="ARBA00022679"/>
    </source>
</evidence>
<dbReference type="InterPro" id="IPR013083">
    <property type="entry name" value="Znf_RING/FYVE/PHD"/>
</dbReference>
<comment type="function">
    <text evidence="2">Functions as an E3 ubiquitin ligase.</text>
</comment>
<comment type="catalytic activity">
    <reaction evidence="1">
        <text>S-ubiquitinyl-[E2 ubiquitin-conjugating enzyme]-L-cysteine + [acceptor protein]-L-lysine = [E2 ubiquitin-conjugating enzyme]-L-cysteine + N(6)-ubiquitinyl-[acceptor protein]-L-lysine.</text>
        <dbReference type="EC" id="2.3.2.27"/>
    </reaction>
</comment>
<evidence type="ECO:0000256" key="3">
    <source>
        <dbReference type="ARBA" id="ARBA00004906"/>
    </source>
</evidence>
<dbReference type="PANTHER" id="PTHR45647:SF15">
    <property type="entry name" value="U-BOX DOMAIN-CONTAINING PROTEIN 35"/>
    <property type="match status" value="1"/>
</dbReference>
<evidence type="ECO:0000256" key="12">
    <source>
        <dbReference type="SAM" id="MobiDB-lite"/>
    </source>
</evidence>
<dbReference type="CDD" id="cd06503">
    <property type="entry name" value="ATP-synt_Fo_b"/>
    <property type="match status" value="1"/>
</dbReference>
<dbReference type="Proteomes" id="UP000836841">
    <property type="component" value="Chromosome 7"/>
</dbReference>
<dbReference type="Gene3D" id="3.30.40.10">
    <property type="entry name" value="Zinc/RING finger domain, C3HC4 (zinc finger)"/>
    <property type="match status" value="1"/>
</dbReference>
<dbReference type="InterPro" id="IPR011009">
    <property type="entry name" value="Kinase-like_dom_sf"/>
</dbReference>
<proteinExistence type="predicted"/>
<evidence type="ECO:0000259" key="13">
    <source>
        <dbReference type="PROSITE" id="PS50011"/>
    </source>
</evidence>
<evidence type="ECO:0000259" key="14">
    <source>
        <dbReference type="PROSITE" id="PS51698"/>
    </source>
</evidence>
<feature type="compositionally biased region" description="Polar residues" evidence="12">
    <location>
        <begin position="279"/>
        <end position="292"/>
    </location>
</feature>
<feature type="domain" description="Protein kinase" evidence="13">
    <location>
        <begin position="385"/>
        <end position="714"/>
    </location>
</feature>
<keyword evidence="10 11" id="KW-0067">ATP-binding</keyword>
<feature type="region of interest" description="Disordered" evidence="12">
    <location>
        <begin position="1"/>
        <end position="26"/>
    </location>
</feature>
<dbReference type="GO" id="GO:0016567">
    <property type="term" value="P:protein ubiquitination"/>
    <property type="evidence" value="ECO:0007669"/>
    <property type="project" value="InterPro"/>
</dbReference>
<dbReference type="EMBL" id="OU466863">
    <property type="protein sequence ID" value="CAH2078006.1"/>
    <property type="molecule type" value="Genomic_DNA"/>
</dbReference>
<dbReference type="SUPFAM" id="SSF52402">
    <property type="entry name" value="Adenine nucleotide alpha hydrolases-like"/>
    <property type="match status" value="1"/>
</dbReference>
<evidence type="ECO:0000256" key="1">
    <source>
        <dbReference type="ARBA" id="ARBA00000900"/>
    </source>
</evidence>
<evidence type="ECO:0000256" key="4">
    <source>
        <dbReference type="ARBA" id="ARBA00012483"/>
    </source>
</evidence>
<evidence type="ECO:0000256" key="2">
    <source>
        <dbReference type="ARBA" id="ARBA00003861"/>
    </source>
</evidence>
<gene>
    <name evidence="15" type="ORF">TAV2_LOCUS23408</name>
</gene>
<keyword evidence="6" id="KW-0732">Signal</keyword>
<dbReference type="InterPro" id="IPR005519">
    <property type="entry name" value="Acid_phosphat_B-like"/>
</dbReference>
<dbReference type="SMART" id="SM00220">
    <property type="entry name" value="S_TKc"/>
    <property type="match status" value="1"/>
</dbReference>
<keyword evidence="5" id="KW-0808">Transferase</keyword>
<evidence type="ECO:0000256" key="8">
    <source>
        <dbReference type="ARBA" id="ARBA00022777"/>
    </source>
</evidence>
<keyword evidence="7 11" id="KW-0547">Nucleotide-binding</keyword>
<dbReference type="GO" id="GO:0004672">
    <property type="term" value="F:protein kinase activity"/>
    <property type="evidence" value="ECO:0007669"/>
    <property type="project" value="InterPro"/>
</dbReference>
<dbReference type="InterPro" id="IPR000719">
    <property type="entry name" value="Prot_kinase_dom"/>
</dbReference>
<feature type="region of interest" description="Disordered" evidence="12">
    <location>
        <begin position="187"/>
        <end position="232"/>
    </location>
</feature>
<dbReference type="Gene3D" id="3.40.50.1000">
    <property type="entry name" value="HAD superfamily/HAD-like"/>
    <property type="match status" value="1"/>
</dbReference>
<keyword evidence="16" id="KW-1185">Reference proteome</keyword>
<dbReference type="SUPFAM" id="SSF57850">
    <property type="entry name" value="RING/U-box"/>
    <property type="match status" value="1"/>
</dbReference>
<dbReference type="CDD" id="cd16655">
    <property type="entry name" value="RING-Ubox_WDSUB1-like"/>
    <property type="match status" value="1"/>
</dbReference>
<dbReference type="Pfam" id="PF04564">
    <property type="entry name" value="U-box"/>
    <property type="match status" value="1"/>
</dbReference>
<dbReference type="Pfam" id="PF00069">
    <property type="entry name" value="Pkinase"/>
    <property type="match status" value="1"/>
</dbReference>
<dbReference type="GO" id="GO:0003993">
    <property type="term" value="F:acid phosphatase activity"/>
    <property type="evidence" value="ECO:0007669"/>
    <property type="project" value="InterPro"/>
</dbReference>
<dbReference type="InterPro" id="IPR014729">
    <property type="entry name" value="Rossmann-like_a/b/a_fold"/>
</dbReference>
<name>A0AAU9SZE2_THLAR</name>
<evidence type="ECO:0000313" key="15">
    <source>
        <dbReference type="EMBL" id="CAH2078006.1"/>
    </source>
</evidence>
<dbReference type="EC" id="2.3.2.27" evidence="4"/>
<feature type="compositionally biased region" description="Basic and acidic residues" evidence="12">
    <location>
        <begin position="197"/>
        <end position="206"/>
    </location>
</feature>
<feature type="compositionally biased region" description="Basic and acidic residues" evidence="12">
    <location>
        <begin position="1"/>
        <end position="11"/>
    </location>
</feature>
<evidence type="ECO:0000256" key="7">
    <source>
        <dbReference type="ARBA" id="ARBA00022741"/>
    </source>
</evidence>
<feature type="compositionally biased region" description="Low complexity" evidence="12">
    <location>
        <begin position="207"/>
        <end position="221"/>
    </location>
</feature>
<sequence length="1052" mass="118421">MRSKQQEEKRKTMSRSPDKLALPPPPSSHTVFVALSGSSKNKNVVTWALEKFAPQGNVGFKLLHIHPKITSVPTPMGNAIPISEVRDDVVTAYRQELLWQSEEGIKPFKKLFERRKVAVEVLVIESDNVAAAIAEEVTRYSIERLVIGGSSRSFFSRRADMCSAISALTPNFCTVYVVSKGKLSCVRPSNSDGNATIRDDGSERTDSSSGSSGPTSESTDGISSARDDSQSRALSLPVRRLQHFPTVARQASVPMETSSVGSDETRCMSLDAEEAKDVSSINRSSTDTTSRWTPRLRDYEERKDAMSSSSSNREYGNVGSRFSWTGMMIDTTHSRASQQASNMSDALSEQSYTDNQVNLSFEVEKLRAELRHVQEMYAVAQTETFDASRKLGELNQRRLEEAIKLEELKLKEYEARELAEKEKQSFEQARRDAESMRERAEREIAQRREAERKSARDAKEKEKLEGTLGSPQLQYQHFTWEEIVAATSSFSGELKIGMGSFGAVYKCNLHHTTAAVKVLHSAENGLSKQFQQEVNNSAPLPWFERVRIAWEVAVALVFLHKSKPKPIIHRDLKPANILLDHNFVSKVGDVGLSTMVSVDALSAKFTVYKQTSPVGTLCYIDPEYQRTGRISSKSDVYSFGMVLLQLLTGKPAIALTHFVESAMDSNDEFLKILDQKAGNWPVEETRELTALALCCTELRGKDRPDLKDQILPALESLKKVAEKARNSISGVPTQPPTHFLCPLLKDVMNEPCVAADGYTYDRRAIEEWLEEHDTSPMTDSPLRNKNLLPNYTLYSAIMEWSFLLLSLFPLAFSEEKSGSHMVPRPLIFETQLKSVDDNVHCTSWRFAAETNNLAPWKTIPAECADYVKDYLMGEGYVVDLERVSEEARVYASSFEFSGDGKDIWIFDIDETLLSNLPYYLQHGCGLEVFNHSKFDKWVEKGVAPAIAPSLKLYQNVKDLGYRVILLTGRRENHRVVTVENLLNAGFRNWDELILRSLDDENNATIYKSEKREKMVKEGYRIRGNSGDQWSDVLGPAMSERSFKLPNPMYYIP</sequence>
<feature type="domain" description="U-box" evidence="14">
    <location>
        <begin position="734"/>
        <end position="807"/>
    </location>
</feature>
<accession>A0AAU9SZE2</accession>
<feature type="binding site" evidence="11">
    <location>
        <position position="517"/>
    </location>
    <ligand>
        <name>ATP</name>
        <dbReference type="ChEBI" id="CHEBI:30616"/>
    </ligand>
</feature>
<dbReference type="InterPro" id="IPR008271">
    <property type="entry name" value="Ser/Thr_kinase_AS"/>
</dbReference>
<dbReference type="InterPro" id="IPR017441">
    <property type="entry name" value="Protein_kinase_ATP_BS"/>
</dbReference>
<evidence type="ECO:0000256" key="10">
    <source>
        <dbReference type="ARBA" id="ARBA00022840"/>
    </source>
</evidence>
<organism evidence="15 16">
    <name type="scientific">Thlaspi arvense</name>
    <name type="common">Field penny-cress</name>
    <dbReference type="NCBI Taxonomy" id="13288"/>
    <lineage>
        <taxon>Eukaryota</taxon>
        <taxon>Viridiplantae</taxon>
        <taxon>Streptophyta</taxon>
        <taxon>Embryophyta</taxon>
        <taxon>Tracheophyta</taxon>
        <taxon>Spermatophyta</taxon>
        <taxon>Magnoliopsida</taxon>
        <taxon>eudicotyledons</taxon>
        <taxon>Gunneridae</taxon>
        <taxon>Pentapetalae</taxon>
        <taxon>rosids</taxon>
        <taxon>malvids</taxon>
        <taxon>Brassicales</taxon>
        <taxon>Brassicaceae</taxon>
        <taxon>Thlaspideae</taxon>
        <taxon>Thlaspi</taxon>
    </lineage>
</organism>
<dbReference type="InterPro" id="IPR010028">
    <property type="entry name" value="Acid_phosphatase_pln"/>
</dbReference>
<comment type="pathway">
    <text evidence="3">Protein modification; protein ubiquitination.</text>
</comment>
<feature type="region of interest" description="Disordered" evidence="12">
    <location>
        <begin position="272"/>
        <end position="292"/>
    </location>
</feature>
<keyword evidence="9" id="KW-0833">Ubl conjugation pathway</keyword>
<dbReference type="SUPFAM" id="SSF56112">
    <property type="entry name" value="Protein kinase-like (PK-like)"/>
    <property type="match status" value="1"/>
</dbReference>
<dbReference type="PROSITE" id="PS51698">
    <property type="entry name" value="U_BOX"/>
    <property type="match status" value="1"/>
</dbReference>
<evidence type="ECO:0000256" key="11">
    <source>
        <dbReference type="PROSITE-ProRule" id="PRU10141"/>
    </source>
</evidence>
<reference evidence="15 16" key="1">
    <citation type="submission" date="2022-03" db="EMBL/GenBank/DDBJ databases">
        <authorList>
            <person name="Nunn A."/>
            <person name="Chopra R."/>
            <person name="Nunn A."/>
            <person name="Contreras Garrido A."/>
        </authorList>
    </citation>
    <scope>NUCLEOTIDE SEQUENCE [LARGE SCALE GENOMIC DNA]</scope>
</reference>
<feature type="compositionally biased region" description="Basic and acidic residues" evidence="12">
    <location>
        <begin position="421"/>
        <end position="465"/>
    </location>
</feature>
<dbReference type="Gene3D" id="3.40.50.620">
    <property type="entry name" value="HUPs"/>
    <property type="match status" value="1"/>
</dbReference>
<dbReference type="CDD" id="cd01989">
    <property type="entry name" value="USP_STK_Ubox_N"/>
    <property type="match status" value="1"/>
</dbReference>
<dbReference type="SMART" id="SM00504">
    <property type="entry name" value="Ubox"/>
    <property type="match status" value="1"/>
</dbReference>
<dbReference type="Gene3D" id="3.30.200.20">
    <property type="entry name" value="Phosphorylase Kinase, domain 1"/>
    <property type="match status" value="1"/>
</dbReference>
<dbReference type="SUPFAM" id="SSF56784">
    <property type="entry name" value="HAD-like"/>
    <property type="match status" value="1"/>
</dbReference>
<evidence type="ECO:0000256" key="9">
    <source>
        <dbReference type="ARBA" id="ARBA00022786"/>
    </source>
</evidence>
<evidence type="ECO:0000256" key="6">
    <source>
        <dbReference type="ARBA" id="ARBA00022729"/>
    </source>
</evidence>
<dbReference type="InterPro" id="IPR051348">
    <property type="entry name" value="U-box_ubiquitin_ligases"/>
</dbReference>
<dbReference type="CDD" id="cd07535">
    <property type="entry name" value="HAD_VSP"/>
    <property type="match status" value="1"/>
</dbReference>
<dbReference type="Gene3D" id="1.10.510.10">
    <property type="entry name" value="Transferase(Phosphotransferase) domain 1"/>
    <property type="match status" value="1"/>
</dbReference>
<dbReference type="PROSITE" id="PS50011">
    <property type="entry name" value="PROTEIN_KINASE_DOM"/>
    <property type="match status" value="1"/>
</dbReference>
<dbReference type="InterPro" id="IPR036412">
    <property type="entry name" value="HAD-like_sf"/>
</dbReference>
<dbReference type="InterPro" id="IPR003613">
    <property type="entry name" value="Ubox_domain"/>
</dbReference>
<dbReference type="Pfam" id="PF03767">
    <property type="entry name" value="Acid_phosphat_B"/>
    <property type="match status" value="1"/>
</dbReference>
<dbReference type="PROSITE" id="PS00108">
    <property type="entry name" value="PROTEIN_KINASE_ST"/>
    <property type="match status" value="1"/>
</dbReference>
<feature type="region of interest" description="Disordered" evidence="12">
    <location>
        <begin position="421"/>
        <end position="467"/>
    </location>
</feature>
<dbReference type="PROSITE" id="PS00107">
    <property type="entry name" value="PROTEIN_KINASE_ATP"/>
    <property type="match status" value="1"/>
</dbReference>
<dbReference type="InterPro" id="IPR023214">
    <property type="entry name" value="HAD_sf"/>
</dbReference>
<keyword evidence="8" id="KW-0418">Kinase</keyword>
<protein>
    <recommendedName>
        <fullName evidence="4">RING-type E3 ubiquitin transferase</fullName>
        <ecNumber evidence="4">2.3.2.27</ecNumber>
    </recommendedName>
</protein>
<evidence type="ECO:0000313" key="16">
    <source>
        <dbReference type="Proteomes" id="UP000836841"/>
    </source>
</evidence>
<dbReference type="PANTHER" id="PTHR45647">
    <property type="entry name" value="OS02G0152300 PROTEIN"/>
    <property type="match status" value="1"/>
</dbReference>
<dbReference type="NCBIfam" id="TIGR01675">
    <property type="entry name" value="plant-AP"/>
    <property type="match status" value="1"/>
</dbReference>
<dbReference type="AlphaFoldDB" id="A0AAU9SZE2"/>
<dbReference type="GO" id="GO:0005524">
    <property type="term" value="F:ATP binding"/>
    <property type="evidence" value="ECO:0007669"/>
    <property type="project" value="UniProtKB-UniRule"/>
</dbReference>